<dbReference type="EMBL" id="VEWN01000002">
    <property type="protein sequence ID" value="KAA1057323.1"/>
    <property type="molecule type" value="Genomic_DNA"/>
</dbReference>
<organism evidence="1 2">
    <name type="scientific">Azospirillum argentinense</name>
    <dbReference type="NCBI Taxonomy" id="2970906"/>
    <lineage>
        <taxon>Bacteria</taxon>
        <taxon>Pseudomonadati</taxon>
        <taxon>Pseudomonadota</taxon>
        <taxon>Alphaproteobacteria</taxon>
        <taxon>Rhodospirillales</taxon>
        <taxon>Azospirillaceae</taxon>
        <taxon>Azospirillum</taxon>
    </lineage>
</organism>
<name>A0A5B0L030_9PROT</name>
<dbReference type="Proteomes" id="UP000325333">
    <property type="component" value="Unassembled WGS sequence"/>
</dbReference>
<proteinExistence type="predicted"/>
<dbReference type="AlphaFoldDB" id="A0A5B0L030"/>
<evidence type="ECO:0000313" key="1">
    <source>
        <dbReference type="EMBL" id="KAA1057323.1"/>
    </source>
</evidence>
<gene>
    <name evidence="1" type="ORF">FH063_001491</name>
</gene>
<sequence length="44" mass="4855">MRRRAGADNRFVMGDLLRYGAFARTHGAIARGYGATARAFPAQR</sequence>
<evidence type="ECO:0000313" key="2">
    <source>
        <dbReference type="Proteomes" id="UP000325333"/>
    </source>
</evidence>
<comment type="caution">
    <text evidence="1">The sequence shown here is derived from an EMBL/GenBank/DDBJ whole genome shotgun (WGS) entry which is preliminary data.</text>
</comment>
<accession>A0A5B0L030</accession>
<protein>
    <submittedName>
        <fullName evidence="1">Uncharacterized protein</fullName>
    </submittedName>
</protein>
<reference evidence="1 2" key="1">
    <citation type="submission" date="2019-07" db="EMBL/GenBank/DDBJ databases">
        <title>Genome sequencing of the stress-tolerant strain Azospirillum brasilense Az19.</title>
        <authorList>
            <person name="Maroniche G.A."/>
            <person name="Garcia J.E."/>
            <person name="Pagnussat L."/>
            <person name="Amenta M."/>
            <person name="Creus C.M."/>
        </authorList>
    </citation>
    <scope>NUCLEOTIDE SEQUENCE [LARGE SCALE GENOMIC DNA]</scope>
    <source>
        <strain evidence="1 2">Az19</strain>
    </source>
</reference>